<evidence type="ECO:0000256" key="3">
    <source>
        <dbReference type="ARBA" id="ARBA00012371"/>
    </source>
</evidence>
<dbReference type="HAMAP" id="MF_00956">
    <property type="entry name" value="GDP_fucose_synth"/>
    <property type="match status" value="1"/>
</dbReference>
<comment type="pathway">
    <text evidence="1">Nucleotide-sugar biosynthesis; GDP-L-fucose biosynthesis via de novo pathway; GDP-L-fucose from GDP-alpha-D-mannose: step 2/2.</text>
</comment>
<dbReference type="InterPro" id="IPR036291">
    <property type="entry name" value="NAD(P)-bd_dom_sf"/>
</dbReference>
<evidence type="ECO:0000256" key="2">
    <source>
        <dbReference type="ARBA" id="ARBA00005959"/>
    </source>
</evidence>
<dbReference type="PANTHER" id="PTHR43238">
    <property type="entry name" value="GDP-L-FUCOSE SYNTHASE"/>
    <property type="match status" value="1"/>
</dbReference>
<dbReference type="GO" id="GO:0016853">
    <property type="term" value="F:isomerase activity"/>
    <property type="evidence" value="ECO:0007669"/>
    <property type="project" value="UniProtKB-KW"/>
</dbReference>
<keyword evidence="5" id="KW-0560">Oxidoreductase</keyword>
<dbReference type="Proteomes" id="UP000092716">
    <property type="component" value="Chromosome 8"/>
</dbReference>
<evidence type="ECO:0000256" key="6">
    <source>
        <dbReference type="ARBA" id="ARBA00023235"/>
    </source>
</evidence>
<evidence type="ECO:0000259" key="7">
    <source>
        <dbReference type="Pfam" id="PF01370"/>
    </source>
</evidence>
<dbReference type="Pfam" id="PF01370">
    <property type="entry name" value="Epimerase"/>
    <property type="match status" value="1"/>
</dbReference>
<evidence type="ECO:0000256" key="5">
    <source>
        <dbReference type="ARBA" id="ARBA00023002"/>
    </source>
</evidence>
<dbReference type="UniPathway" id="UPA00128">
    <property type="reaction ID" value="UER00191"/>
</dbReference>
<dbReference type="EC" id="1.1.1.271" evidence="3"/>
<evidence type="ECO:0000256" key="1">
    <source>
        <dbReference type="ARBA" id="ARBA00004883"/>
    </source>
</evidence>
<evidence type="ECO:0000256" key="4">
    <source>
        <dbReference type="ARBA" id="ARBA00022857"/>
    </source>
</evidence>
<gene>
    <name evidence="8" type="ORF">PCOAH_00022090</name>
</gene>
<dbReference type="EMBL" id="CP016246">
    <property type="protein sequence ID" value="ANQ07630.1"/>
    <property type="molecule type" value="Genomic_DNA"/>
</dbReference>
<dbReference type="InterPro" id="IPR001509">
    <property type="entry name" value="Epimerase_deHydtase"/>
</dbReference>
<comment type="similarity">
    <text evidence="2">Belongs to the NAD(P)-dependent epimerase/dehydratase family. Fucose synthase subfamily.</text>
</comment>
<accession>A0A1B1DY14</accession>
<dbReference type="Gene3D" id="3.90.25.10">
    <property type="entry name" value="UDP-galactose 4-epimerase, domain 1"/>
    <property type="match status" value="1"/>
</dbReference>
<keyword evidence="9" id="KW-1185">Reference proteome</keyword>
<dbReference type="AlphaFoldDB" id="A0A1B1DY14"/>
<evidence type="ECO:0000313" key="8">
    <source>
        <dbReference type="EMBL" id="ANQ07630.1"/>
    </source>
</evidence>
<dbReference type="InterPro" id="IPR028614">
    <property type="entry name" value="GDP_fucose/colitose_synth"/>
</dbReference>
<dbReference type="GO" id="GO:0050577">
    <property type="term" value="F:GDP-L-fucose synthase activity"/>
    <property type="evidence" value="ECO:0007669"/>
    <property type="project" value="UniProtKB-EC"/>
</dbReference>
<feature type="domain" description="NAD-dependent epimerase/dehydratase" evidence="7">
    <location>
        <begin position="6"/>
        <end position="244"/>
    </location>
</feature>
<dbReference type="SUPFAM" id="SSF51735">
    <property type="entry name" value="NAD(P)-binding Rossmann-fold domains"/>
    <property type="match status" value="1"/>
</dbReference>
<organism evidence="8 9">
    <name type="scientific">Plasmodium coatneyi</name>
    <dbReference type="NCBI Taxonomy" id="208452"/>
    <lineage>
        <taxon>Eukaryota</taxon>
        <taxon>Sar</taxon>
        <taxon>Alveolata</taxon>
        <taxon>Apicomplexa</taxon>
        <taxon>Aconoidasida</taxon>
        <taxon>Haemosporida</taxon>
        <taxon>Plasmodiidae</taxon>
        <taxon>Plasmodium</taxon>
    </lineage>
</organism>
<dbReference type="GeneID" id="30908935"/>
<keyword evidence="6" id="KW-0413">Isomerase</keyword>
<dbReference type="OrthoDB" id="202470at2759"/>
<keyword evidence="4" id="KW-0521">NADP</keyword>
<dbReference type="RefSeq" id="XP_019914325.1">
    <property type="nucleotide sequence ID" value="XM_020059016.1"/>
</dbReference>
<proteinExistence type="inferred from homology"/>
<evidence type="ECO:0000313" key="9">
    <source>
        <dbReference type="Proteomes" id="UP000092716"/>
    </source>
</evidence>
<reference evidence="9" key="1">
    <citation type="submission" date="2016-06" db="EMBL/GenBank/DDBJ databases">
        <title>First high quality genome sequence of Plasmodium coatneyi using continuous long reads from single molecule, real-time sequencing.</title>
        <authorList>
            <person name="Chien J.-T."/>
            <person name="Pakala S.B."/>
            <person name="Geraldo J.A."/>
            <person name="Lapp S.A."/>
            <person name="Barnwell J.W."/>
            <person name="Kissinger J.C."/>
            <person name="Galinski M.R."/>
            <person name="Humphrey J.C."/>
        </authorList>
    </citation>
    <scope>NUCLEOTIDE SEQUENCE [LARGE SCALE GENOMIC DNA]</scope>
    <source>
        <strain evidence="9">Hackeri</strain>
    </source>
</reference>
<dbReference type="KEGG" id="pcot:PCOAH_00022090"/>
<protein>
    <recommendedName>
        <fullName evidence="3">GDP-L-fucose synthase</fullName>
        <ecNumber evidence="3">1.1.1.271</ecNumber>
    </recommendedName>
</protein>
<dbReference type="VEuPathDB" id="PlasmoDB:PCOAH_00022090"/>
<dbReference type="PANTHER" id="PTHR43238:SF1">
    <property type="entry name" value="GDP-L-FUCOSE SYNTHASE"/>
    <property type="match status" value="1"/>
</dbReference>
<dbReference type="GO" id="GO:0042351">
    <property type="term" value="P:'de novo' GDP-L-fucose biosynthetic process"/>
    <property type="evidence" value="ECO:0007669"/>
    <property type="project" value="UniProtKB-UniPathway"/>
</dbReference>
<dbReference type="Gene3D" id="3.40.50.720">
    <property type="entry name" value="NAD(P)-binding Rossmann-like Domain"/>
    <property type="match status" value="1"/>
</dbReference>
<name>A0A1B1DY14_9APIC</name>
<sequence>MTRVCLVTGGTGLLGNSLREVIKKESPQFVENENEIIVNSGDNNVIKKYIFLSSKMCDLKNFDEAQKFFVENEITDIVHFAACVGGLYANKNNNLQFLVDNLEINLNVVKLCHKNSITRGIFTLSTCVFPEKCNLPLTEEDIHEGRCHLSNEGYSVSKRVLEVLVRFYREKYNYQWICIIPTNVYGKYDNFNLASSHVVPSIIHKMYLAKANNTDVRLMGDGTAVRQFIYNRDIATILLYILNTYYCKYFTIVKDGIYSVILSTNLPSNELTIKELAGKIKHFLKFDKEVLFDETADNGIHRKTSSNDKLMKILDNSFAFTDMDKGLEETINWFIGAYESSTYLYYNYLTTNELL</sequence>